<dbReference type="CDD" id="cd10231">
    <property type="entry name" value="ASKHA_NBD_HSP70_YegD-like"/>
    <property type="match status" value="1"/>
</dbReference>
<reference evidence="4 6" key="2">
    <citation type="journal article" date="2011" name="Mol. Biol. Evol.">
        <title>Comparative genomic analysis of fruiting body formation in Myxococcales.</title>
        <authorList>
            <person name="Huntley S."/>
            <person name="Hamann N."/>
            <person name="Wegener-Feldbrugge S."/>
            <person name="Treuner-Lange A."/>
            <person name="Kube M."/>
            <person name="Reinhardt R."/>
            <person name="Klages S."/>
            <person name="Muller R."/>
            <person name="Ronning C.M."/>
            <person name="Nierman W.C."/>
            <person name="Sogaard-Andersen L."/>
        </authorList>
    </citation>
    <scope>NUCLEOTIDE SEQUENCE [LARGE SCALE GENOMIC DNA]</scope>
    <source>
        <strain evidence="4 6">DW4/3-1</strain>
    </source>
</reference>
<dbReference type="PROSITE" id="PS01036">
    <property type="entry name" value="HSP70_3"/>
    <property type="match status" value="1"/>
</dbReference>
<sequence>MHVCGLDFGTSNTAAALPDGTVLPIAPETREQRLFRSVLFFPEDERTVYAGAPAIARYLEDNAGRFIQSVKSFLHSRSFRATQVHGRTWTIEDLVAILLRRVREAMAAHLGSAPEAVVLGRPAVFTEDAEADALAEQRLRKAAELAGFTRIQFLIEPIAAALAYEAQLSRDELVLVADFGAGTTDLTLMRLGPSRRGQPDRRPDVVGSTGVRIGGDRFDAEIMRHKLLPRFGAGTTYRVRGLSDKRLKVPQHVMAKLLSWHEMSFIREKSTQELMEMMLESSDQPETAEALYDLVMENLGYRLFRAIEAVKVRLSQEPEATLDFEEARITLHERITRAEFESFSQPLLTELDQCTQGLLDRCAGVGEIDAVFLTGGSSQIPAVRQLYVQRFGEDRVRTADAFTSVAEGLGRASAALSG</sequence>
<dbReference type="KEGG" id="sur:STAUR_7111"/>
<dbReference type="InterPro" id="IPR043129">
    <property type="entry name" value="ATPase_NBD"/>
</dbReference>
<keyword evidence="6" id="KW-1185">Reference proteome</keyword>
<evidence type="ECO:0000313" key="6">
    <source>
        <dbReference type="Proteomes" id="UP000001351"/>
    </source>
</evidence>
<reference evidence="5 7" key="1">
    <citation type="submission" date="2006-04" db="EMBL/GenBank/DDBJ databases">
        <authorList>
            <person name="Nierman W.C."/>
        </authorList>
    </citation>
    <scope>NUCLEOTIDE SEQUENCE [LARGE SCALE GENOMIC DNA]</scope>
    <source>
        <strain evidence="5 7">DW4/3-1</strain>
    </source>
</reference>
<keyword evidence="3" id="KW-0067">ATP-binding</keyword>
<dbReference type="HOGENOM" id="CLU_033976_2_0_7"/>
<evidence type="ECO:0000256" key="1">
    <source>
        <dbReference type="ARBA" id="ARBA00007381"/>
    </source>
</evidence>
<dbReference type="Gene3D" id="3.90.640.10">
    <property type="entry name" value="Actin, Chain A, domain 4"/>
    <property type="match status" value="1"/>
</dbReference>
<evidence type="ECO:0000313" key="7">
    <source>
        <dbReference type="Proteomes" id="UP000032702"/>
    </source>
</evidence>
<dbReference type="PANTHER" id="PTHR19375">
    <property type="entry name" value="HEAT SHOCK PROTEIN 70KDA"/>
    <property type="match status" value="1"/>
</dbReference>
<dbReference type="eggNOG" id="COG0443">
    <property type="taxonomic scope" value="Bacteria"/>
</dbReference>
<dbReference type="InterPro" id="IPR018181">
    <property type="entry name" value="Heat_shock_70_CS"/>
</dbReference>
<dbReference type="GO" id="GO:0005524">
    <property type="term" value="F:ATP binding"/>
    <property type="evidence" value="ECO:0007669"/>
    <property type="project" value="UniProtKB-KW"/>
</dbReference>
<dbReference type="GO" id="GO:0140662">
    <property type="term" value="F:ATP-dependent protein folding chaperone"/>
    <property type="evidence" value="ECO:0007669"/>
    <property type="project" value="InterPro"/>
</dbReference>
<dbReference type="OrthoDB" id="9807934at2"/>
<dbReference type="STRING" id="378806.STAUR_7111"/>
<protein>
    <submittedName>
        <fullName evidence="4">Heat shock protein, Hsp70 family protein</fullName>
    </submittedName>
    <submittedName>
        <fullName evidence="5">Molecular chaperone</fullName>
    </submittedName>
</protein>
<comment type="similarity">
    <text evidence="1">Belongs to the heat shock protein 70 family.</text>
</comment>
<dbReference type="Pfam" id="PF00012">
    <property type="entry name" value="HSP70"/>
    <property type="match status" value="2"/>
</dbReference>
<dbReference type="RefSeq" id="WP_002611576.1">
    <property type="nucleotide sequence ID" value="NC_014623.1"/>
</dbReference>
<gene>
    <name evidence="4" type="ordered locus">STAUR_7111</name>
    <name evidence="5" type="ORF">STIAU_8526</name>
</gene>
<dbReference type="PATRIC" id="fig|378806.16.peg.8168"/>
<organism evidence="5 7">
    <name type="scientific">Stigmatella aurantiaca (strain DW4/3-1)</name>
    <dbReference type="NCBI Taxonomy" id="378806"/>
    <lineage>
        <taxon>Bacteria</taxon>
        <taxon>Pseudomonadati</taxon>
        <taxon>Myxococcota</taxon>
        <taxon>Myxococcia</taxon>
        <taxon>Myxococcales</taxon>
        <taxon>Cystobacterineae</taxon>
        <taxon>Archangiaceae</taxon>
        <taxon>Stigmatella</taxon>
    </lineage>
</organism>
<dbReference type="Gene3D" id="3.30.420.40">
    <property type="match status" value="2"/>
</dbReference>
<evidence type="ECO:0000313" key="5">
    <source>
        <dbReference type="EMBL" id="EAU68821.1"/>
    </source>
</evidence>
<accession>Q09AQ1</accession>
<dbReference type="SUPFAM" id="SSF53067">
    <property type="entry name" value="Actin-like ATPase domain"/>
    <property type="match status" value="2"/>
</dbReference>
<keyword evidence="2" id="KW-0547">Nucleotide-binding</keyword>
<evidence type="ECO:0000256" key="3">
    <source>
        <dbReference type="ARBA" id="ARBA00022840"/>
    </source>
</evidence>
<evidence type="ECO:0000256" key="2">
    <source>
        <dbReference type="ARBA" id="ARBA00022741"/>
    </source>
</evidence>
<dbReference type="InterPro" id="IPR013126">
    <property type="entry name" value="Hsp_70_fam"/>
</dbReference>
<evidence type="ECO:0000313" key="4">
    <source>
        <dbReference type="EMBL" id="ADO74867.1"/>
    </source>
</evidence>
<dbReference type="AlphaFoldDB" id="Q09AQ1"/>
<keyword evidence="4" id="KW-0346">Stress response</keyword>
<proteinExistence type="inferred from homology"/>
<dbReference type="InterPro" id="IPR042054">
    <property type="entry name" value="YegD-like"/>
</dbReference>
<dbReference type="Proteomes" id="UP000001351">
    <property type="component" value="Chromosome"/>
</dbReference>
<name>Q09AQ1_STIAD</name>
<dbReference type="PRINTS" id="PR00301">
    <property type="entry name" value="HEATSHOCK70"/>
</dbReference>
<dbReference type="EMBL" id="CP002271">
    <property type="protein sequence ID" value="ADO74867.1"/>
    <property type="molecule type" value="Genomic_DNA"/>
</dbReference>
<dbReference type="Proteomes" id="UP000032702">
    <property type="component" value="Unassembled WGS sequence"/>
</dbReference>
<dbReference type="EMBL" id="AAMD01000012">
    <property type="protein sequence ID" value="EAU68821.1"/>
    <property type="molecule type" value="Genomic_DNA"/>
</dbReference>